<feature type="transmembrane region" description="Helical" evidence="1">
    <location>
        <begin position="152"/>
        <end position="169"/>
    </location>
</feature>
<keyword evidence="1" id="KW-0472">Membrane</keyword>
<evidence type="ECO:0000313" key="2">
    <source>
        <dbReference type="EMBL" id="SHF91310.1"/>
    </source>
</evidence>
<feature type="transmembrane region" description="Helical" evidence="1">
    <location>
        <begin position="38"/>
        <end position="58"/>
    </location>
</feature>
<dbReference type="STRING" id="634436.SAMN05216361_0857"/>
<evidence type="ECO:0000256" key="1">
    <source>
        <dbReference type="SAM" id="Phobius"/>
    </source>
</evidence>
<feature type="transmembrane region" description="Helical" evidence="1">
    <location>
        <begin position="64"/>
        <end position="85"/>
    </location>
</feature>
<keyword evidence="1" id="KW-1133">Transmembrane helix</keyword>
<accession>A0A1M5FIE0</accession>
<proteinExistence type="predicted"/>
<name>A0A1M5FIE0_9ALTE</name>
<gene>
    <name evidence="2" type="ORF">SAMN05216361_0857</name>
</gene>
<dbReference type="EMBL" id="FQWD01000001">
    <property type="protein sequence ID" value="SHF91310.1"/>
    <property type="molecule type" value="Genomic_DNA"/>
</dbReference>
<evidence type="ECO:0000313" key="3">
    <source>
        <dbReference type="Proteomes" id="UP000184520"/>
    </source>
</evidence>
<protein>
    <submittedName>
        <fullName evidence="2">Uncharacterized protein</fullName>
    </submittedName>
</protein>
<dbReference type="AlphaFoldDB" id="A0A1M5FIE0"/>
<dbReference type="OrthoDB" id="6387574at2"/>
<dbReference type="Proteomes" id="UP000184520">
    <property type="component" value="Unassembled WGS sequence"/>
</dbReference>
<reference evidence="3" key="1">
    <citation type="submission" date="2016-11" db="EMBL/GenBank/DDBJ databases">
        <authorList>
            <person name="Varghese N."/>
            <person name="Submissions S."/>
        </authorList>
    </citation>
    <scope>NUCLEOTIDE SEQUENCE [LARGE SCALE GENOMIC DNA]</scope>
    <source>
        <strain evidence="3">CGMCC 1.8995</strain>
    </source>
</reference>
<organism evidence="2 3">
    <name type="scientific">Marisediminitalea aggregata</name>
    <dbReference type="NCBI Taxonomy" id="634436"/>
    <lineage>
        <taxon>Bacteria</taxon>
        <taxon>Pseudomonadati</taxon>
        <taxon>Pseudomonadota</taxon>
        <taxon>Gammaproteobacteria</taxon>
        <taxon>Alteromonadales</taxon>
        <taxon>Alteromonadaceae</taxon>
        <taxon>Marisediminitalea</taxon>
    </lineage>
</organism>
<feature type="transmembrane region" description="Helical" evidence="1">
    <location>
        <begin position="115"/>
        <end position="140"/>
    </location>
</feature>
<sequence>MSDTSADLSALWQQQPTNHIDMQDLTRRLKRQQRVQRLYLVLDMLGFVPAIWVLIATWDELSSLLAGCVITLVAVTFVFYLYIAWLRRHAALATFGDTSHYVDTLKKQLLNNHKIARLTFHSCWMSGVALVAILGMMAMFEDYTLDNLRRSVWVLVLIVAGLVGTGVWAHKRAKRFHREYLHLADLGNKGNTAG</sequence>
<dbReference type="RefSeq" id="WP_073318221.1">
    <property type="nucleotide sequence ID" value="NZ_FQWD01000001.1"/>
</dbReference>
<keyword evidence="1" id="KW-0812">Transmembrane</keyword>
<keyword evidence="3" id="KW-1185">Reference proteome</keyword>